<name>A0A6N2APW2_SOLCI</name>
<proteinExistence type="predicted"/>
<accession>A0A6N2APW2</accession>
<reference evidence="1" key="1">
    <citation type="submission" date="2019-05" db="EMBL/GenBank/DDBJ databases">
        <title>The de novo reference genome and transcriptome assemblies of the wild tomato species Solanum chilense.</title>
        <authorList>
            <person name="Stam R."/>
            <person name="Nosenko T."/>
            <person name="Hoerger A.C."/>
            <person name="Stephan W."/>
            <person name="Seidel M.A."/>
            <person name="Kuhn J.M.M."/>
            <person name="Haberer G."/>
            <person name="Tellier A."/>
        </authorList>
    </citation>
    <scope>NUCLEOTIDE SEQUENCE</scope>
    <source>
        <tissue evidence="1">Mature leaves</tissue>
    </source>
</reference>
<evidence type="ECO:0000313" key="1">
    <source>
        <dbReference type="EMBL" id="TMW83211.1"/>
    </source>
</evidence>
<dbReference type="PANTHER" id="PTHR46366">
    <property type="entry name" value="PRO-APOPTOTIC SERINE PROTEASE NMA111"/>
    <property type="match status" value="1"/>
</dbReference>
<sequence>MRWFREHGRKCCRASVEDWRKALDKVVTTVVVLQTNACQAFDTESAGKCYVTGFVDFLYDAYIIYGGRS</sequence>
<organism evidence="1">
    <name type="scientific">Solanum chilense</name>
    <name type="common">Tomato</name>
    <name type="synonym">Lycopersicon chilense</name>
    <dbReference type="NCBI Taxonomy" id="4083"/>
    <lineage>
        <taxon>Eukaryota</taxon>
        <taxon>Viridiplantae</taxon>
        <taxon>Streptophyta</taxon>
        <taxon>Embryophyta</taxon>
        <taxon>Tracheophyta</taxon>
        <taxon>Spermatophyta</taxon>
        <taxon>Magnoliopsida</taxon>
        <taxon>eudicotyledons</taxon>
        <taxon>Gunneridae</taxon>
        <taxon>Pentapetalae</taxon>
        <taxon>asterids</taxon>
        <taxon>lamiids</taxon>
        <taxon>Solanales</taxon>
        <taxon>Solanaceae</taxon>
        <taxon>Solanoideae</taxon>
        <taxon>Solaneae</taxon>
        <taxon>Solanum</taxon>
        <taxon>Solanum subgen. Lycopersicon</taxon>
    </lineage>
</organism>
<gene>
    <name evidence="1" type="ORF">EJD97_002501</name>
</gene>
<comment type="caution">
    <text evidence="1">The sequence shown here is derived from an EMBL/GenBank/DDBJ whole genome shotgun (WGS) entry which is preliminary data.</text>
</comment>
<dbReference type="AlphaFoldDB" id="A0A6N2APW2"/>
<protein>
    <submittedName>
        <fullName evidence="1">Uncharacterized protein</fullName>
    </submittedName>
</protein>
<dbReference type="PANTHER" id="PTHR46366:SF1">
    <property type="entry name" value="PDZ DOMAIN-CONTAINING PROTEIN C1685.05"/>
    <property type="match status" value="1"/>
</dbReference>
<dbReference type="EMBL" id="RXGB01012951">
    <property type="protein sequence ID" value="TMW83211.1"/>
    <property type="molecule type" value="Genomic_DNA"/>
</dbReference>